<protein>
    <recommendedName>
        <fullName evidence="2">Pseudouridine synthase RsuA/RluA-like domain-containing protein</fullName>
    </recommendedName>
</protein>
<feature type="non-terminal residue" evidence="3">
    <location>
        <position position="347"/>
    </location>
</feature>
<comment type="caution">
    <text evidence="3">The sequence shown here is derived from an EMBL/GenBank/DDBJ whole genome shotgun (WGS) entry which is preliminary data.</text>
</comment>
<dbReference type="EMBL" id="JAVXUO010001774">
    <property type="protein sequence ID" value="KAK2979273.1"/>
    <property type="molecule type" value="Genomic_DNA"/>
</dbReference>
<evidence type="ECO:0000313" key="4">
    <source>
        <dbReference type="Proteomes" id="UP001187471"/>
    </source>
</evidence>
<dbReference type="GO" id="GO:0009982">
    <property type="term" value="F:pseudouridine synthase activity"/>
    <property type="evidence" value="ECO:0007669"/>
    <property type="project" value="InterPro"/>
</dbReference>
<dbReference type="PANTHER" id="PTHR21600">
    <property type="entry name" value="MITOCHONDRIAL RNA PSEUDOURIDINE SYNTHASE"/>
    <property type="match status" value="1"/>
</dbReference>
<name>A0AA88UDY3_9ASTE</name>
<dbReference type="PROSITE" id="PS01129">
    <property type="entry name" value="PSI_RLU"/>
    <property type="match status" value="1"/>
</dbReference>
<accession>A0AA88UDY3</accession>
<dbReference type="SUPFAM" id="SSF55120">
    <property type="entry name" value="Pseudouridine synthase"/>
    <property type="match status" value="1"/>
</dbReference>
<feature type="domain" description="Pseudouridine synthase RsuA/RluA-like" evidence="2">
    <location>
        <begin position="114"/>
        <end position="282"/>
    </location>
</feature>
<dbReference type="GO" id="GO:0000455">
    <property type="term" value="P:enzyme-directed rRNA pseudouridine synthesis"/>
    <property type="evidence" value="ECO:0007669"/>
    <property type="project" value="TreeGrafter"/>
</dbReference>
<reference evidence="3" key="1">
    <citation type="submission" date="2022-12" db="EMBL/GenBank/DDBJ databases">
        <title>Draft genome assemblies for two species of Escallonia (Escalloniales).</title>
        <authorList>
            <person name="Chanderbali A."/>
            <person name="Dervinis C."/>
            <person name="Anghel I."/>
            <person name="Soltis D."/>
            <person name="Soltis P."/>
            <person name="Zapata F."/>
        </authorList>
    </citation>
    <scope>NUCLEOTIDE SEQUENCE</scope>
    <source>
        <strain evidence="3">UCBG92.1500</strain>
        <tissue evidence="3">Leaf</tissue>
    </source>
</reference>
<dbReference type="InterPro" id="IPR006145">
    <property type="entry name" value="PsdUridine_synth_RsuA/RluA"/>
</dbReference>
<dbReference type="GO" id="GO:0003723">
    <property type="term" value="F:RNA binding"/>
    <property type="evidence" value="ECO:0007669"/>
    <property type="project" value="InterPro"/>
</dbReference>
<dbReference type="AlphaFoldDB" id="A0AA88UDY3"/>
<proteinExistence type="predicted"/>
<dbReference type="InterPro" id="IPR020103">
    <property type="entry name" value="PsdUridine_synth_cat_dom_sf"/>
</dbReference>
<sequence>MSSSAEMFDAPPPATVTFGEPWPEFNDGLTYRDQVRTSDSGMTLIEFYSSKHKNSAPLQGWLQRIENGQITIDGIVVTDTKTVLRPGSVLGYHRLPWKEFSAPYLLEVLYEDDHLIALNKPSCLQVLPGGLFQQRTVLSQLQWHARKENSSGARHESHPVPVHRLGRGTSGILLCAKTKLAKTRLASYFAEGTADIGGNRSTKPELGEKGNILKKYRALVSGILDEDEVVIKQPIGTLQYPGVAKGFSEGTENSDRLPLFSALNVLVEIKSGRPHQIRIHLSFIGHPLIGDPLYVTGGQPKCFDPESLDESFAHDGGYRRPVNPVPGDCGYHLHAHQLALIHPMTNK</sequence>
<evidence type="ECO:0000313" key="3">
    <source>
        <dbReference type="EMBL" id="KAK2979273.1"/>
    </source>
</evidence>
<dbReference type="InterPro" id="IPR050188">
    <property type="entry name" value="RluA_PseudoU_synthase"/>
</dbReference>
<dbReference type="PANTHER" id="PTHR21600:SF88">
    <property type="entry name" value="RNA PSEUDOURIDINE SYNTHASE 5"/>
    <property type="match status" value="1"/>
</dbReference>
<keyword evidence="4" id="KW-1185">Reference proteome</keyword>
<dbReference type="Gene3D" id="3.30.2350.10">
    <property type="entry name" value="Pseudouridine synthase"/>
    <property type="match status" value="1"/>
</dbReference>
<evidence type="ECO:0000259" key="2">
    <source>
        <dbReference type="Pfam" id="PF00849"/>
    </source>
</evidence>
<organism evidence="3 4">
    <name type="scientific">Escallonia rubra</name>
    <dbReference type="NCBI Taxonomy" id="112253"/>
    <lineage>
        <taxon>Eukaryota</taxon>
        <taxon>Viridiplantae</taxon>
        <taxon>Streptophyta</taxon>
        <taxon>Embryophyta</taxon>
        <taxon>Tracheophyta</taxon>
        <taxon>Spermatophyta</taxon>
        <taxon>Magnoliopsida</taxon>
        <taxon>eudicotyledons</taxon>
        <taxon>Gunneridae</taxon>
        <taxon>Pentapetalae</taxon>
        <taxon>asterids</taxon>
        <taxon>campanulids</taxon>
        <taxon>Escalloniales</taxon>
        <taxon>Escalloniaceae</taxon>
        <taxon>Escallonia</taxon>
    </lineage>
</organism>
<dbReference type="InterPro" id="IPR006224">
    <property type="entry name" value="PsdUridine_synth_RluA-like_CS"/>
</dbReference>
<gene>
    <name evidence="3" type="ORF">RJ640_021973</name>
</gene>
<dbReference type="CDD" id="cd02869">
    <property type="entry name" value="PseudoU_synth_RluA_like"/>
    <property type="match status" value="1"/>
</dbReference>
<evidence type="ECO:0000256" key="1">
    <source>
        <dbReference type="ARBA" id="ARBA00000073"/>
    </source>
</evidence>
<dbReference type="Proteomes" id="UP001187471">
    <property type="component" value="Unassembled WGS sequence"/>
</dbReference>
<dbReference type="Pfam" id="PF00849">
    <property type="entry name" value="PseudoU_synth_2"/>
    <property type="match status" value="1"/>
</dbReference>
<comment type="catalytic activity">
    <reaction evidence="1">
        <text>a uridine in RNA = a pseudouridine in RNA</text>
        <dbReference type="Rhea" id="RHEA:48348"/>
        <dbReference type="Rhea" id="RHEA-COMP:12068"/>
        <dbReference type="Rhea" id="RHEA-COMP:12069"/>
        <dbReference type="ChEBI" id="CHEBI:65314"/>
        <dbReference type="ChEBI" id="CHEBI:65315"/>
    </reaction>
</comment>